<proteinExistence type="predicted"/>
<dbReference type="EMBL" id="QGHV01000079">
    <property type="protein sequence ID" value="PWT36507.1"/>
    <property type="molecule type" value="Genomic_DNA"/>
</dbReference>
<reference evidence="3 4" key="1">
    <citation type="journal article" date="2018" name="Front. Microbiol.">
        <title>Comparative Genomics of the Herbivore Gut Symbiont Lactobacillus reuteri Reveals Genetic Diversity and Lifestyle Adaptation.</title>
        <authorList>
            <person name="Zhao J."/>
        </authorList>
    </citation>
    <scope>NUCLEOTIDE SEQUENCE [LARGE SCALE GENOMIC DNA]</scope>
    <source>
        <strain evidence="3 4">LR10</strain>
        <strain evidence="2">LR9</strain>
    </source>
</reference>
<name>A0A2R7DR11_LIMRT</name>
<reference evidence="3" key="2">
    <citation type="submission" date="2018-05" db="EMBL/GenBank/DDBJ databases">
        <authorList>
            <person name="Peng X.Y."/>
            <person name="Xu Y.F."/>
            <person name="Luo D."/>
            <person name="Yu J."/>
            <person name="Gu J.Y."/>
        </authorList>
    </citation>
    <scope>NUCLEOTIDE SEQUENCE</scope>
    <source>
        <strain evidence="3">LR10</strain>
        <strain evidence="2">LR9</strain>
    </source>
</reference>
<accession>A0A2R7DR11</accession>
<dbReference type="DNASU" id="5188340"/>
<feature type="region of interest" description="Disordered" evidence="1">
    <location>
        <begin position="144"/>
        <end position="183"/>
    </location>
</feature>
<comment type="caution">
    <text evidence="3">The sequence shown here is derived from an EMBL/GenBank/DDBJ whole genome shotgun (WGS) entry which is preliminary data.</text>
</comment>
<dbReference type="InterPro" id="IPR013783">
    <property type="entry name" value="Ig-like_fold"/>
</dbReference>
<dbReference type="Gene3D" id="2.60.40.10">
    <property type="entry name" value="Immunoglobulins"/>
    <property type="match status" value="1"/>
</dbReference>
<evidence type="ECO:0000256" key="1">
    <source>
        <dbReference type="SAM" id="MobiDB-lite"/>
    </source>
</evidence>
<dbReference type="Proteomes" id="UP000245735">
    <property type="component" value="Unassembled WGS sequence"/>
</dbReference>
<dbReference type="Proteomes" id="UP000245980">
    <property type="component" value="Unassembled WGS sequence"/>
</dbReference>
<evidence type="ECO:0000313" key="4">
    <source>
        <dbReference type="Proteomes" id="UP000245980"/>
    </source>
</evidence>
<dbReference type="SUPFAM" id="SSF57884">
    <property type="entry name" value="Ada DNA repair protein, N-terminal domain (N-Ada 10)"/>
    <property type="match status" value="1"/>
</dbReference>
<protein>
    <submittedName>
        <fullName evidence="3">Uncharacterized protein</fullName>
    </submittedName>
</protein>
<organism evidence="3 4">
    <name type="scientific">Limosilactobacillus reuteri</name>
    <name type="common">Lactobacillus reuteri</name>
    <dbReference type="NCBI Taxonomy" id="1598"/>
    <lineage>
        <taxon>Bacteria</taxon>
        <taxon>Bacillati</taxon>
        <taxon>Bacillota</taxon>
        <taxon>Bacilli</taxon>
        <taxon>Lactobacillales</taxon>
        <taxon>Lactobacillaceae</taxon>
        <taxon>Limosilactobacillus</taxon>
    </lineage>
</organism>
<gene>
    <name evidence="3" type="ORF">DKZ22_10445</name>
    <name evidence="2" type="ORF">DKZ35_09990</name>
</gene>
<sequence>MGGKYTVRKLATIFTSFFAGICLFIIPINQHSVLASDLPLTVNIPDGKNAQATSKGIKIDTEADGSITFSGKTEANATIKIVKHGGNNGRYTVEADDNGNFSKSLKLATSTKKCRFDITATNGDDDKSAKTSFTVTNTTYVKPVVESESSSEISSSSSSEESSAVNTSSSSTAPSNNGDMRTDQAGMIVGNARSKIYHTPDQQGYHMNSANAVYFNSEAEAQTAGYRKSLR</sequence>
<evidence type="ECO:0000313" key="3">
    <source>
        <dbReference type="EMBL" id="PWT39684.1"/>
    </source>
</evidence>
<evidence type="ECO:0000313" key="2">
    <source>
        <dbReference type="EMBL" id="PWT36507.1"/>
    </source>
</evidence>
<dbReference type="AlphaFoldDB" id="A0A2R7DR11"/>
<dbReference type="Gene3D" id="3.40.10.10">
    <property type="entry name" value="DNA Methylphosphotriester Repair Domain"/>
    <property type="match status" value="1"/>
</dbReference>
<feature type="compositionally biased region" description="Low complexity" evidence="1">
    <location>
        <begin position="146"/>
        <end position="171"/>
    </location>
</feature>
<dbReference type="EMBL" id="QGHT01000072">
    <property type="protein sequence ID" value="PWT39684.1"/>
    <property type="molecule type" value="Genomic_DNA"/>
</dbReference>
<dbReference type="InterPro" id="IPR035451">
    <property type="entry name" value="Ada-like_dom_sf"/>
</dbReference>